<dbReference type="PANTHER" id="PTHR23514:SF13">
    <property type="entry name" value="INNER MEMBRANE PROTEIN YBJJ"/>
    <property type="match status" value="1"/>
</dbReference>
<sequence length="458" mass="46964">MTVMDGKQARLATRLAFLAAGFGLASWAPLVPFAKTRLAIDEGALGLLLLCLGVGSVLAMALTGVLSAKHGSRPIIIVSGLIMAAAMPFLAFAPSPITLGVALFVFGAGLGSLDVAMNIHAVEVEKASPRPLMSGFHALFSIGGFGGAASVTAMLSLGLAPVVCAVVSAIVVGVAILLAWPRLIATQADEGAPLFAFPRGIVLVLALLAAVTFLTEGAILDWSALLLTDAGLVPLSQGGVGYIVFSLAMTTGRLVGDGVTARIGDFRTLFWGGLAALAGFAVLLLVKEPVIAIAGFVLIGLGASNIVPVLLSGGRTEGDAVGPGRRRHHDHRLCGHSDGTSGRRRRGQAGRPARRLLGTCRPDGPGASSGPHDHGQQRLGPWMSAHDPDTASPGDAGGRGARVAGLDHDRVQRPERRRPGQRRHPNAGPRSRRLPGLCAQSVGQSSGGGRSVACRGHL</sequence>
<dbReference type="CDD" id="cd17393">
    <property type="entry name" value="MFS_MosC_like"/>
    <property type="match status" value="1"/>
</dbReference>
<proteinExistence type="predicted"/>
<feature type="compositionally biased region" description="Basic and acidic residues" evidence="5">
    <location>
        <begin position="405"/>
        <end position="418"/>
    </location>
</feature>
<keyword evidence="3 6" id="KW-1133">Transmembrane helix</keyword>
<comment type="subcellular location">
    <subcellularLocation>
        <location evidence="1">Membrane</location>
        <topology evidence="1">Multi-pass membrane protein</topology>
    </subcellularLocation>
</comment>
<feature type="transmembrane region" description="Helical" evidence="6">
    <location>
        <begin position="201"/>
        <end position="219"/>
    </location>
</feature>
<evidence type="ECO:0000256" key="6">
    <source>
        <dbReference type="SAM" id="Phobius"/>
    </source>
</evidence>
<feature type="transmembrane region" description="Helical" evidence="6">
    <location>
        <begin position="132"/>
        <end position="153"/>
    </location>
</feature>
<keyword evidence="8" id="KW-1185">Reference proteome</keyword>
<dbReference type="PANTHER" id="PTHR23514">
    <property type="entry name" value="BYPASS OF STOP CODON PROTEIN 6"/>
    <property type="match status" value="1"/>
</dbReference>
<evidence type="ECO:0000256" key="5">
    <source>
        <dbReference type="SAM" id="MobiDB-lite"/>
    </source>
</evidence>
<dbReference type="Pfam" id="PF07690">
    <property type="entry name" value="MFS_1"/>
    <property type="match status" value="1"/>
</dbReference>
<feature type="transmembrane region" description="Helical" evidence="6">
    <location>
        <begin position="99"/>
        <end position="120"/>
    </location>
</feature>
<dbReference type="InterPro" id="IPR011701">
    <property type="entry name" value="MFS"/>
</dbReference>
<evidence type="ECO:0000313" key="7">
    <source>
        <dbReference type="EMBL" id="QYC10152.1"/>
    </source>
</evidence>
<reference evidence="7 8" key="1">
    <citation type="submission" date="2021-07" db="EMBL/GenBank/DDBJ databases">
        <title>Isolation and characterization of bacteria from a gold mining with a capacity of golden bioaccumulation.</title>
        <authorList>
            <person name="Yang X.J."/>
        </authorList>
    </citation>
    <scope>NUCLEOTIDE SEQUENCE [LARGE SCALE GENOMIC DNA]</scope>
    <source>
        <strain evidence="7 8">Au29</strain>
    </source>
</reference>
<keyword evidence="4 6" id="KW-0472">Membrane</keyword>
<feature type="transmembrane region" description="Helical" evidence="6">
    <location>
        <begin position="75"/>
        <end position="93"/>
    </location>
</feature>
<evidence type="ECO:0000256" key="4">
    <source>
        <dbReference type="ARBA" id="ARBA00023136"/>
    </source>
</evidence>
<feature type="transmembrane region" description="Helical" evidence="6">
    <location>
        <begin position="239"/>
        <end position="256"/>
    </location>
</feature>
<accession>A0ABX8TH81</accession>
<feature type="transmembrane region" description="Helical" evidence="6">
    <location>
        <begin position="43"/>
        <end position="68"/>
    </location>
</feature>
<evidence type="ECO:0000256" key="1">
    <source>
        <dbReference type="ARBA" id="ARBA00004141"/>
    </source>
</evidence>
<feature type="compositionally biased region" description="Basic residues" evidence="5">
    <location>
        <begin position="342"/>
        <end position="354"/>
    </location>
</feature>
<keyword evidence="2 6" id="KW-0812">Transmembrane</keyword>
<feature type="compositionally biased region" description="Basic residues" evidence="5">
    <location>
        <begin position="419"/>
        <end position="433"/>
    </location>
</feature>
<organism evidence="7 8">
    <name type="scientific">Brevundimonas nasdae</name>
    <dbReference type="NCBI Taxonomy" id="172043"/>
    <lineage>
        <taxon>Bacteria</taxon>
        <taxon>Pseudomonadati</taxon>
        <taxon>Pseudomonadota</taxon>
        <taxon>Alphaproteobacteria</taxon>
        <taxon>Caulobacterales</taxon>
        <taxon>Caulobacteraceae</taxon>
        <taxon>Brevundimonas</taxon>
    </lineage>
</organism>
<gene>
    <name evidence="7" type="ORF">KWG56_16570</name>
</gene>
<feature type="transmembrane region" description="Helical" evidence="6">
    <location>
        <begin position="268"/>
        <end position="286"/>
    </location>
</feature>
<name>A0ABX8TH81_9CAUL</name>
<feature type="region of interest" description="Disordered" evidence="5">
    <location>
        <begin position="318"/>
        <end position="458"/>
    </location>
</feature>
<feature type="transmembrane region" description="Helical" evidence="6">
    <location>
        <begin position="292"/>
        <end position="311"/>
    </location>
</feature>
<dbReference type="Proteomes" id="UP000824334">
    <property type="component" value="Chromosome"/>
</dbReference>
<evidence type="ECO:0000313" key="8">
    <source>
        <dbReference type="Proteomes" id="UP000824334"/>
    </source>
</evidence>
<dbReference type="InterPro" id="IPR051788">
    <property type="entry name" value="MFS_Transporter"/>
</dbReference>
<feature type="transmembrane region" description="Helical" evidence="6">
    <location>
        <begin position="12"/>
        <end position="31"/>
    </location>
</feature>
<evidence type="ECO:0000256" key="3">
    <source>
        <dbReference type="ARBA" id="ARBA00022989"/>
    </source>
</evidence>
<feature type="transmembrane region" description="Helical" evidence="6">
    <location>
        <begin position="159"/>
        <end position="180"/>
    </location>
</feature>
<dbReference type="EMBL" id="CP080034">
    <property type="protein sequence ID" value="QYC10152.1"/>
    <property type="molecule type" value="Genomic_DNA"/>
</dbReference>
<protein>
    <submittedName>
        <fullName evidence="7">MFS transporter</fullName>
    </submittedName>
</protein>
<evidence type="ECO:0000256" key="2">
    <source>
        <dbReference type="ARBA" id="ARBA00022692"/>
    </source>
</evidence>